<dbReference type="EMBL" id="ARYL01000006">
    <property type="protein sequence ID" value="KDA03369.1"/>
    <property type="molecule type" value="Genomic_DNA"/>
</dbReference>
<dbReference type="eggNOG" id="COG3409">
    <property type="taxonomic scope" value="Bacteria"/>
</dbReference>
<keyword evidence="5" id="KW-1185">Reference proteome</keyword>
<gene>
    <name evidence="4" type="ORF">HOC_05788</name>
</gene>
<dbReference type="SUPFAM" id="SSF47090">
    <property type="entry name" value="PGBD-like"/>
    <property type="match status" value="1"/>
</dbReference>
<dbReference type="PANTHER" id="PTHR30163">
    <property type="entry name" value="MEMBRANE-BOUND LYTIC MUREIN TRANSGLYCOSYLASE B"/>
    <property type="match status" value="1"/>
</dbReference>
<evidence type="ECO:0000313" key="5">
    <source>
        <dbReference type="Proteomes" id="UP000024942"/>
    </source>
</evidence>
<evidence type="ECO:0000313" key="4">
    <source>
        <dbReference type="EMBL" id="KDA03369.1"/>
    </source>
</evidence>
<dbReference type="NCBIfam" id="TIGR02283">
    <property type="entry name" value="MltB_2"/>
    <property type="match status" value="1"/>
</dbReference>
<dbReference type="CDD" id="cd13399">
    <property type="entry name" value="Slt35-like"/>
    <property type="match status" value="1"/>
</dbReference>
<dbReference type="STRING" id="1280953.HOC_05788"/>
<dbReference type="Gene3D" id="1.10.101.10">
    <property type="entry name" value="PGBD-like superfamily/PGBD"/>
    <property type="match status" value="1"/>
</dbReference>
<evidence type="ECO:0000256" key="1">
    <source>
        <dbReference type="SAM" id="SignalP"/>
    </source>
</evidence>
<dbReference type="GO" id="GO:0008933">
    <property type="term" value="F:peptidoglycan lytic transglycosylase activity"/>
    <property type="evidence" value="ECO:0007669"/>
    <property type="project" value="TreeGrafter"/>
</dbReference>
<sequence length="453" mass="47636">MIQKGLARTQLLAAAALTGLLASCAAGPQPTKPPVTGSTPVEAPETGPIKYASSGHAAMDVWRNDFSNRALAAGHDRELVKSLLTGLEPIALWLGTDFQVAGTGISDQAEFSKPIWDYLKVPLGDSRITNGKERLAAAPALFDQIEARYGVDRQVVVAIWGMETSYGAVIGNFDAGNVLANMAVEGRRKSFAEKELYAVMTMVERGDAERSDLIAGWAGAMGQTQFMPSTYVAYAEDFDGDGRKDVWKNEGDALGSAANYLKKSGYMMGQPWGIEVAVPFSFDYSLADGTERNMDTWRAAGLTPITGGAFETGGANAAQLWLPAGAAGPKYLLFPNFKVFKAYNNADSYAFAVGMAGNAIVGQTGPVTPWPTYLKPLSVADIKALQAGLTAQGYNAGPVDGIPGRQTKLALMGFQKSRGVVADGYPTKEMLDLVTGTSSGGGTVGVSSADGPS</sequence>
<dbReference type="eggNOG" id="COG2951">
    <property type="taxonomic scope" value="Bacteria"/>
</dbReference>
<evidence type="ECO:0000259" key="2">
    <source>
        <dbReference type="Pfam" id="PF01471"/>
    </source>
</evidence>
<dbReference type="InterPro" id="IPR002477">
    <property type="entry name" value="Peptidoglycan-bd-like"/>
</dbReference>
<dbReference type="PATRIC" id="fig|1280953.3.peg.1166"/>
<accession>A0A059G9J4</accession>
<dbReference type="Gene3D" id="1.10.8.350">
    <property type="entry name" value="Bacterial muramidase"/>
    <property type="match status" value="1"/>
</dbReference>
<dbReference type="InterPro" id="IPR043426">
    <property type="entry name" value="MltB-like"/>
</dbReference>
<feature type="signal peptide" evidence="1">
    <location>
        <begin position="1"/>
        <end position="25"/>
    </location>
</feature>
<dbReference type="PROSITE" id="PS51257">
    <property type="entry name" value="PROKAR_LIPOPROTEIN"/>
    <property type="match status" value="1"/>
</dbReference>
<dbReference type="Proteomes" id="UP000024942">
    <property type="component" value="Unassembled WGS sequence"/>
</dbReference>
<feature type="chain" id="PRO_5001573158" evidence="1">
    <location>
        <begin position="26"/>
        <end position="453"/>
    </location>
</feature>
<dbReference type="GO" id="GO:0009253">
    <property type="term" value="P:peptidoglycan catabolic process"/>
    <property type="evidence" value="ECO:0007669"/>
    <property type="project" value="TreeGrafter"/>
</dbReference>
<comment type="caution">
    <text evidence="4">The sequence shown here is derived from an EMBL/GenBank/DDBJ whole genome shotgun (WGS) entry which is preliminary data.</text>
</comment>
<dbReference type="Pfam" id="PF01471">
    <property type="entry name" value="PG_binding_1"/>
    <property type="match status" value="1"/>
</dbReference>
<dbReference type="RefSeq" id="WP_051624565.1">
    <property type="nucleotide sequence ID" value="NZ_ARYL01000006.1"/>
</dbReference>
<dbReference type="InterPro" id="IPR011970">
    <property type="entry name" value="MltB_2"/>
</dbReference>
<dbReference type="SUPFAM" id="SSF53955">
    <property type="entry name" value="Lysozyme-like"/>
    <property type="match status" value="1"/>
</dbReference>
<reference evidence="4 5" key="1">
    <citation type="journal article" date="2014" name="Antonie Van Leeuwenhoek">
        <title>Hyphomonas beringensis sp. nov. and Hyphomonas chukchiensis sp. nov., isolated from surface seawater of the Bering Sea and Chukchi Sea.</title>
        <authorList>
            <person name="Li C."/>
            <person name="Lai Q."/>
            <person name="Li G."/>
            <person name="Dong C."/>
            <person name="Wang J."/>
            <person name="Liao Y."/>
            <person name="Shao Z."/>
        </authorList>
    </citation>
    <scope>NUCLEOTIDE SEQUENCE [LARGE SCALE GENOMIC DNA]</scope>
    <source>
        <strain evidence="4 5">SCH89</strain>
    </source>
</reference>
<dbReference type="AlphaFoldDB" id="A0A059G9J4"/>
<dbReference type="PANTHER" id="PTHR30163:SF8">
    <property type="entry name" value="LYTIC MUREIN TRANSGLYCOSYLASE"/>
    <property type="match status" value="1"/>
</dbReference>
<evidence type="ECO:0000259" key="3">
    <source>
        <dbReference type="Pfam" id="PF13406"/>
    </source>
</evidence>
<dbReference type="InterPro" id="IPR023346">
    <property type="entry name" value="Lysozyme-like_dom_sf"/>
</dbReference>
<feature type="domain" description="Peptidoglycan binding-like" evidence="2">
    <location>
        <begin position="380"/>
        <end position="432"/>
    </location>
</feature>
<name>A0A059G9J4_9PROT</name>
<feature type="domain" description="Transglycosylase SLT" evidence="3">
    <location>
        <begin position="60"/>
        <end position="355"/>
    </location>
</feature>
<proteinExistence type="predicted"/>
<organism evidence="4 5">
    <name type="scientific">Hyphomonas oceanitis SCH89</name>
    <dbReference type="NCBI Taxonomy" id="1280953"/>
    <lineage>
        <taxon>Bacteria</taxon>
        <taxon>Pseudomonadati</taxon>
        <taxon>Pseudomonadota</taxon>
        <taxon>Alphaproteobacteria</taxon>
        <taxon>Hyphomonadales</taxon>
        <taxon>Hyphomonadaceae</taxon>
        <taxon>Hyphomonas</taxon>
    </lineage>
</organism>
<dbReference type="Gene3D" id="1.10.530.10">
    <property type="match status" value="1"/>
</dbReference>
<protein>
    <submittedName>
        <fullName evidence="4">Lytic murein transglycosylase</fullName>
    </submittedName>
</protein>
<dbReference type="InterPro" id="IPR036365">
    <property type="entry name" value="PGBD-like_sf"/>
</dbReference>
<keyword evidence="1" id="KW-0732">Signal</keyword>
<dbReference type="InterPro" id="IPR031304">
    <property type="entry name" value="SLT_2"/>
</dbReference>
<dbReference type="Pfam" id="PF13406">
    <property type="entry name" value="SLT_2"/>
    <property type="match status" value="1"/>
</dbReference>
<dbReference type="InterPro" id="IPR036366">
    <property type="entry name" value="PGBDSf"/>
</dbReference>